<dbReference type="Pfam" id="PF00106">
    <property type="entry name" value="adh_short"/>
    <property type="match status" value="1"/>
</dbReference>
<comment type="similarity">
    <text evidence="1">Belongs to the short-chain dehydrogenases/reductases (SDR) family.</text>
</comment>
<evidence type="ECO:0000256" key="1">
    <source>
        <dbReference type="ARBA" id="ARBA00006484"/>
    </source>
</evidence>
<evidence type="ECO:0000313" key="3">
    <source>
        <dbReference type="EMBL" id="KAL1598401.1"/>
    </source>
</evidence>
<keyword evidence="4" id="KW-1185">Reference proteome</keyword>
<dbReference type="InterPro" id="IPR036291">
    <property type="entry name" value="NAD(P)-bd_dom_sf"/>
</dbReference>
<name>A0ABR3R1U8_9PLEO</name>
<organism evidence="3 4">
    <name type="scientific">Nothophoma quercina</name>
    <dbReference type="NCBI Taxonomy" id="749835"/>
    <lineage>
        <taxon>Eukaryota</taxon>
        <taxon>Fungi</taxon>
        <taxon>Dikarya</taxon>
        <taxon>Ascomycota</taxon>
        <taxon>Pezizomycotina</taxon>
        <taxon>Dothideomycetes</taxon>
        <taxon>Pleosporomycetidae</taxon>
        <taxon>Pleosporales</taxon>
        <taxon>Pleosporineae</taxon>
        <taxon>Didymellaceae</taxon>
        <taxon>Nothophoma</taxon>
    </lineage>
</organism>
<comment type="caution">
    <text evidence="3">The sequence shown here is derived from an EMBL/GenBank/DDBJ whole genome shotgun (WGS) entry which is preliminary data.</text>
</comment>
<dbReference type="Proteomes" id="UP001521222">
    <property type="component" value="Unassembled WGS sequence"/>
</dbReference>
<dbReference type="PANTHER" id="PTHR24320:SF154">
    <property type="entry name" value="OXIDOREDUCTASE, SHORT-CHAIN DEHYDROGENASE_REDUCTASE FAMILY (AFU_ORTHOLOGUE AFUA_2G04560)"/>
    <property type="match status" value="1"/>
</dbReference>
<dbReference type="SUPFAM" id="SSF51735">
    <property type="entry name" value="NAD(P)-binding Rossmann-fold domains"/>
    <property type="match status" value="1"/>
</dbReference>
<keyword evidence="2" id="KW-0560">Oxidoreductase</keyword>
<dbReference type="InterPro" id="IPR002347">
    <property type="entry name" value="SDR_fam"/>
</dbReference>
<protein>
    <submittedName>
        <fullName evidence="3">Uncharacterized protein</fullName>
    </submittedName>
</protein>
<sequence>MLCNPPDWMLRITEEKPANELSAMNARLETLSIAEIDVDMEDEKLGMRLSIEAWSIQVLCSSSSGTQAPFDDPDLRRIISIHEGFGPRIGTGYWDSIPGADFVACTAILLMQAPDDCWDSQQNTMITYFLLIKEAEDGEGRIVFERIGIGCTVDLLEGTAGLGAESVKAFAAHSPEHIYFTGRNSIAANDLIARVRSTHPTAALTFINIDLSSLRSVTEGIKQGFKHDRLDILLLNAGIIAKPPTLSVDGYELQFATNHLGHAMLTKQLLPYLIKTTKAPGADVRVVTITSEGYEFHRMIKGGIAFDELQRGSTVSRIILGPWVRYGQSKLANILFASELARRHSNIMSVSVHPGVVKTPMLDGLSSFNRVFNDVACWMNGTIPVEPHQGAWNQLWCAAGAKRQDLVNGGFYKPVGVDFTKRLAPLAKDEELAKRLWEWTDEILEKFEDASGA</sequence>
<dbReference type="PRINTS" id="PR00081">
    <property type="entry name" value="GDHRDH"/>
</dbReference>
<evidence type="ECO:0000313" key="4">
    <source>
        <dbReference type="Proteomes" id="UP001521222"/>
    </source>
</evidence>
<reference evidence="3 4" key="1">
    <citation type="submission" date="2024-02" db="EMBL/GenBank/DDBJ databases">
        <title>De novo assembly and annotation of 12 fungi associated with fruit tree decline syndrome in Ontario, Canada.</title>
        <authorList>
            <person name="Sulman M."/>
            <person name="Ellouze W."/>
            <person name="Ilyukhin E."/>
        </authorList>
    </citation>
    <scope>NUCLEOTIDE SEQUENCE [LARGE SCALE GENOMIC DNA]</scope>
    <source>
        <strain evidence="3 4">M97-236</strain>
    </source>
</reference>
<gene>
    <name evidence="3" type="ORF">SLS59_006685</name>
</gene>
<dbReference type="PANTHER" id="PTHR24320">
    <property type="entry name" value="RETINOL DEHYDROGENASE"/>
    <property type="match status" value="1"/>
</dbReference>
<evidence type="ECO:0000256" key="2">
    <source>
        <dbReference type="ARBA" id="ARBA00023002"/>
    </source>
</evidence>
<dbReference type="EMBL" id="JAKIXB020000022">
    <property type="protein sequence ID" value="KAL1598401.1"/>
    <property type="molecule type" value="Genomic_DNA"/>
</dbReference>
<proteinExistence type="inferred from homology"/>
<accession>A0ABR3R1U8</accession>
<dbReference type="Gene3D" id="3.40.50.720">
    <property type="entry name" value="NAD(P)-binding Rossmann-like Domain"/>
    <property type="match status" value="1"/>
</dbReference>